<name>A0ABV7XA03_9SPHN</name>
<keyword evidence="4" id="KW-0804">Transcription</keyword>
<comment type="similarity">
    <text evidence="1">Belongs to the BlaI transcriptional regulatory family.</text>
</comment>
<keyword evidence="2" id="KW-0805">Transcription regulation</keyword>
<evidence type="ECO:0000256" key="4">
    <source>
        <dbReference type="ARBA" id="ARBA00023163"/>
    </source>
</evidence>
<gene>
    <name evidence="5" type="ORF">ACFOMD_06040</name>
</gene>
<dbReference type="Pfam" id="PF03965">
    <property type="entry name" value="Penicillinase_R"/>
    <property type="match status" value="1"/>
</dbReference>
<accession>A0ABV7XA03</accession>
<evidence type="ECO:0000313" key="6">
    <source>
        <dbReference type="Proteomes" id="UP001595615"/>
    </source>
</evidence>
<keyword evidence="6" id="KW-1185">Reference proteome</keyword>
<dbReference type="InterPro" id="IPR005650">
    <property type="entry name" value="BlaI_family"/>
</dbReference>
<dbReference type="SUPFAM" id="SSF46785">
    <property type="entry name" value="Winged helix' DNA-binding domain"/>
    <property type="match status" value="1"/>
</dbReference>
<evidence type="ECO:0000256" key="1">
    <source>
        <dbReference type="ARBA" id="ARBA00011046"/>
    </source>
</evidence>
<comment type="caution">
    <text evidence="5">The sequence shown here is derived from an EMBL/GenBank/DDBJ whole genome shotgun (WGS) entry which is preliminary data.</text>
</comment>
<dbReference type="EMBL" id="JBHRXV010000004">
    <property type="protein sequence ID" value="MFC3712119.1"/>
    <property type="molecule type" value="Genomic_DNA"/>
</dbReference>
<reference evidence="6" key="1">
    <citation type="journal article" date="2019" name="Int. J. Syst. Evol. Microbiol.">
        <title>The Global Catalogue of Microorganisms (GCM) 10K type strain sequencing project: providing services to taxonomists for standard genome sequencing and annotation.</title>
        <authorList>
            <consortium name="The Broad Institute Genomics Platform"/>
            <consortium name="The Broad Institute Genome Sequencing Center for Infectious Disease"/>
            <person name="Wu L."/>
            <person name="Ma J."/>
        </authorList>
    </citation>
    <scope>NUCLEOTIDE SEQUENCE [LARGE SCALE GENOMIC DNA]</scope>
    <source>
        <strain evidence="6">KCTC 42644</strain>
    </source>
</reference>
<sequence length="127" mass="13694">MLEKLPPREREIVDLLYTQGERTVADVCAALPDTLTASAVRAMLTRLEAKGYVSRTPSDRGFLYSPSVPEAKAKQSALSQLVRTFFGGSPVGAATALLGMSAKLDDAELAELERSIAAARKARQEKK</sequence>
<keyword evidence="3" id="KW-0238">DNA-binding</keyword>
<dbReference type="PIRSF" id="PIRSF019455">
    <property type="entry name" value="CopR_AtkY"/>
    <property type="match status" value="1"/>
</dbReference>
<dbReference type="InterPro" id="IPR036390">
    <property type="entry name" value="WH_DNA-bd_sf"/>
</dbReference>
<evidence type="ECO:0000256" key="3">
    <source>
        <dbReference type="ARBA" id="ARBA00023125"/>
    </source>
</evidence>
<evidence type="ECO:0000256" key="2">
    <source>
        <dbReference type="ARBA" id="ARBA00023015"/>
    </source>
</evidence>
<dbReference type="RefSeq" id="WP_380858386.1">
    <property type="nucleotide sequence ID" value="NZ_JBHRXV010000004.1"/>
</dbReference>
<dbReference type="InterPro" id="IPR036388">
    <property type="entry name" value="WH-like_DNA-bd_sf"/>
</dbReference>
<protein>
    <submittedName>
        <fullName evidence="5">BlaI/MecI/CopY family transcriptional regulator</fullName>
    </submittedName>
</protein>
<proteinExistence type="inferred from homology"/>
<organism evidence="5 6">
    <name type="scientific">Sphingoaurantiacus capsulatus</name>
    <dbReference type="NCBI Taxonomy" id="1771310"/>
    <lineage>
        <taxon>Bacteria</taxon>
        <taxon>Pseudomonadati</taxon>
        <taxon>Pseudomonadota</taxon>
        <taxon>Alphaproteobacteria</taxon>
        <taxon>Sphingomonadales</taxon>
        <taxon>Sphingosinicellaceae</taxon>
        <taxon>Sphingoaurantiacus</taxon>
    </lineage>
</organism>
<evidence type="ECO:0000313" key="5">
    <source>
        <dbReference type="EMBL" id="MFC3712119.1"/>
    </source>
</evidence>
<dbReference type="Gene3D" id="1.10.10.10">
    <property type="entry name" value="Winged helix-like DNA-binding domain superfamily/Winged helix DNA-binding domain"/>
    <property type="match status" value="1"/>
</dbReference>
<dbReference type="Proteomes" id="UP001595615">
    <property type="component" value="Unassembled WGS sequence"/>
</dbReference>